<keyword evidence="3 5" id="KW-0663">Pyridoxal phosphate</keyword>
<dbReference type="InterPro" id="IPR036052">
    <property type="entry name" value="TrpB-like_PALP_sf"/>
</dbReference>
<dbReference type="InterPro" id="IPR001926">
    <property type="entry name" value="TrpB-like_PALP"/>
</dbReference>
<dbReference type="STRING" id="180332.GCA_000797495_05701"/>
<dbReference type="RefSeq" id="WP_044297453.1">
    <property type="nucleotide sequence ID" value="NZ_CABMJZ010000139.1"/>
</dbReference>
<organism evidence="7 8">
    <name type="scientific">Robinsoniella peoriensis</name>
    <dbReference type="NCBI Taxonomy" id="180332"/>
    <lineage>
        <taxon>Bacteria</taxon>
        <taxon>Bacillati</taxon>
        <taxon>Bacillota</taxon>
        <taxon>Clostridia</taxon>
        <taxon>Lachnospirales</taxon>
        <taxon>Lachnospiraceae</taxon>
        <taxon>Robinsoniella</taxon>
    </lineage>
</organism>
<name>A0A4U8Q7A3_9FIRM</name>
<dbReference type="GO" id="GO:0019148">
    <property type="term" value="F:D-cysteine desulfhydrase activity"/>
    <property type="evidence" value="ECO:0007669"/>
    <property type="project" value="UniProtKB-EC"/>
</dbReference>
<evidence type="ECO:0000256" key="3">
    <source>
        <dbReference type="ARBA" id="ARBA00022898"/>
    </source>
</evidence>
<dbReference type="Gene3D" id="3.40.50.1100">
    <property type="match status" value="2"/>
</dbReference>
<evidence type="ECO:0000256" key="5">
    <source>
        <dbReference type="PIRSR" id="PIRSR006278-2"/>
    </source>
</evidence>
<evidence type="ECO:0000256" key="1">
    <source>
        <dbReference type="ARBA" id="ARBA00001933"/>
    </source>
</evidence>
<feature type="domain" description="Tryptophan synthase beta chain-like PALP" evidence="6">
    <location>
        <begin position="9"/>
        <end position="313"/>
    </location>
</feature>
<dbReference type="SUPFAM" id="SSF53686">
    <property type="entry name" value="Tryptophan synthase beta subunit-like PLP-dependent enzymes"/>
    <property type="match status" value="1"/>
</dbReference>
<evidence type="ECO:0000256" key="4">
    <source>
        <dbReference type="PIRSR" id="PIRSR006278-1"/>
    </source>
</evidence>
<comment type="caution">
    <text evidence="7">The sequence shown here is derived from an EMBL/GenBank/DDBJ whole genome shotgun (WGS) entry which is preliminary data.</text>
</comment>
<dbReference type="PANTHER" id="PTHR43780:SF2">
    <property type="entry name" value="1-AMINOCYCLOPROPANE-1-CARBOXYLATE DEAMINASE-RELATED"/>
    <property type="match status" value="1"/>
</dbReference>
<feature type="modified residue" description="N6-(pyridoxal phosphate)lysine" evidence="5">
    <location>
        <position position="47"/>
    </location>
</feature>
<comment type="cofactor">
    <cofactor evidence="1">
        <name>pyridoxal 5'-phosphate</name>
        <dbReference type="ChEBI" id="CHEBI:597326"/>
    </cofactor>
</comment>
<sequence>MRKPDRLELANLPTPIWSLDGMDYCRENARLFMKRDDFTGFEMGGNKVRKLEYALKQGMDQGAEVFITCGGIQSNHVRAVASAAALFSRKAHLVLSGSDMQPDGNYFLDLLFGASVQFVSEEDYKYRRQQLMEEIRASYTRRGIQAYILPEGASNGIGFFGYYQAYEEIMMQERLLREPFDTICVAVGSGGTYAGLYAANEMYGCRKRIVGFNIYDKNADAEMQIAGIIEEGLRVGGCRNRISYDRIHIVYDYVGEGYGITSSQVMDFIHKTALQTGILLDPVNTGKALYGVVSELYKRNPLLTGNVLYIHTGGQFGIFPQKNRFCL</sequence>
<evidence type="ECO:0000256" key="2">
    <source>
        <dbReference type="ARBA" id="ARBA00008639"/>
    </source>
</evidence>
<dbReference type="PANTHER" id="PTHR43780">
    <property type="entry name" value="1-AMINOCYCLOPROPANE-1-CARBOXYLATE DEAMINASE-RELATED"/>
    <property type="match status" value="1"/>
</dbReference>
<protein>
    <submittedName>
        <fullName evidence="7">D-cysteine desulfhydrase</fullName>
        <ecNumber evidence="7">4.4.1.15</ecNumber>
    </submittedName>
</protein>
<comment type="similarity">
    <text evidence="2">Belongs to the ACC deaminase/D-cysteine desulfhydrase family.</text>
</comment>
<dbReference type="EMBL" id="QGQD01000115">
    <property type="protein sequence ID" value="TLC97605.1"/>
    <property type="molecule type" value="Genomic_DNA"/>
</dbReference>
<feature type="active site" description="Nucleophile" evidence="4">
    <location>
        <position position="74"/>
    </location>
</feature>
<gene>
    <name evidence="7" type="primary">dcyD</name>
    <name evidence="7" type="ORF">DSM106044_05559</name>
</gene>
<dbReference type="OrthoDB" id="9801249at2"/>
<keyword evidence="8" id="KW-1185">Reference proteome</keyword>
<evidence type="ECO:0000313" key="8">
    <source>
        <dbReference type="Proteomes" id="UP000306509"/>
    </source>
</evidence>
<evidence type="ECO:0000259" key="6">
    <source>
        <dbReference type="Pfam" id="PF00291"/>
    </source>
</evidence>
<dbReference type="GO" id="GO:1901605">
    <property type="term" value="P:alpha-amino acid metabolic process"/>
    <property type="evidence" value="ECO:0007669"/>
    <property type="project" value="UniProtKB-ARBA"/>
</dbReference>
<dbReference type="AlphaFoldDB" id="A0A4U8Q7A3"/>
<accession>A0A4U8Q7A3</accession>
<keyword evidence="7" id="KW-0456">Lyase</keyword>
<dbReference type="Proteomes" id="UP000306509">
    <property type="component" value="Unassembled WGS sequence"/>
</dbReference>
<reference evidence="7 8" key="1">
    <citation type="journal article" date="2019" name="Anaerobe">
        <title>Detection of Robinsoniella peoriensis in multiple bone samples of a trauma patient.</title>
        <authorList>
            <person name="Schrottner P."/>
            <person name="Hartwich K."/>
            <person name="Bunk B."/>
            <person name="Schober I."/>
            <person name="Helbig S."/>
            <person name="Rudolph W.W."/>
            <person name="Gunzer F."/>
        </authorList>
    </citation>
    <scope>NUCLEOTIDE SEQUENCE [LARGE SCALE GENOMIC DNA]</scope>
    <source>
        <strain evidence="7 8">DSM 106044</strain>
    </source>
</reference>
<dbReference type="PIRSF" id="PIRSF006278">
    <property type="entry name" value="ACCD_DCysDesulf"/>
    <property type="match status" value="1"/>
</dbReference>
<evidence type="ECO:0000313" key="7">
    <source>
        <dbReference type="EMBL" id="TLC97605.1"/>
    </source>
</evidence>
<dbReference type="InterPro" id="IPR027278">
    <property type="entry name" value="ACCD_DCysDesulf"/>
</dbReference>
<dbReference type="Pfam" id="PF00291">
    <property type="entry name" value="PALP"/>
    <property type="match status" value="1"/>
</dbReference>
<dbReference type="EC" id="4.4.1.15" evidence="7"/>
<proteinExistence type="inferred from homology"/>